<sequence>MSDVSLTQGWEAFFLGFTVTLCMYGITLGQVGFYIRSFPCDPKALKIMVLTLITMDTFHSYGLLVYVRQLFVSCHRNAAPACLAYLPWQAFMTLGLSYSTIFFVQSFYAHRVWIISSGNKWITFAVSATTCVQYVFGMWCMVESLQTRTLLAVYKSLPKCGTASGMGTFCDILITASFFYYLSPQRTGVKRAATPIQQLLHVVVTTGLFTCLLSMIMFISYLTQIDTAYMIGPPGQALSKSYINSMLAVLNARRSIREHSRHSRVTYRLSTIALSTVGAPSRESLGLP</sequence>
<keyword evidence="2" id="KW-1185">Reference proteome</keyword>
<name>A0ACB8AG67_9AGAM</name>
<organism evidence="1 2">
    <name type="scientific">Hygrophoropsis aurantiaca</name>
    <dbReference type="NCBI Taxonomy" id="72124"/>
    <lineage>
        <taxon>Eukaryota</taxon>
        <taxon>Fungi</taxon>
        <taxon>Dikarya</taxon>
        <taxon>Basidiomycota</taxon>
        <taxon>Agaricomycotina</taxon>
        <taxon>Agaricomycetes</taxon>
        <taxon>Agaricomycetidae</taxon>
        <taxon>Boletales</taxon>
        <taxon>Coniophorineae</taxon>
        <taxon>Hygrophoropsidaceae</taxon>
        <taxon>Hygrophoropsis</taxon>
    </lineage>
</organism>
<gene>
    <name evidence="1" type="ORF">BJ138DRAFT_831559</name>
</gene>
<protein>
    <submittedName>
        <fullName evidence="1">Uncharacterized protein</fullName>
    </submittedName>
</protein>
<comment type="caution">
    <text evidence="1">The sequence shown here is derived from an EMBL/GenBank/DDBJ whole genome shotgun (WGS) entry which is preliminary data.</text>
</comment>
<accession>A0ACB8AG67</accession>
<reference evidence="1" key="1">
    <citation type="journal article" date="2021" name="New Phytol.">
        <title>Evolutionary innovations through gain and loss of genes in the ectomycorrhizal Boletales.</title>
        <authorList>
            <person name="Wu G."/>
            <person name="Miyauchi S."/>
            <person name="Morin E."/>
            <person name="Kuo A."/>
            <person name="Drula E."/>
            <person name="Varga T."/>
            <person name="Kohler A."/>
            <person name="Feng B."/>
            <person name="Cao Y."/>
            <person name="Lipzen A."/>
            <person name="Daum C."/>
            <person name="Hundley H."/>
            <person name="Pangilinan J."/>
            <person name="Johnson J."/>
            <person name="Barry K."/>
            <person name="LaButti K."/>
            <person name="Ng V."/>
            <person name="Ahrendt S."/>
            <person name="Min B."/>
            <person name="Choi I.G."/>
            <person name="Park H."/>
            <person name="Plett J.M."/>
            <person name="Magnuson J."/>
            <person name="Spatafora J.W."/>
            <person name="Nagy L.G."/>
            <person name="Henrissat B."/>
            <person name="Grigoriev I.V."/>
            <person name="Yang Z.L."/>
            <person name="Xu J."/>
            <person name="Martin F.M."/>
        </authorList>
    </citation>
    <scope>NUCLEOTIDE SEQUENCE</scope>
    <source>
        <strain evidence="1">ATCC 28755</strain>
    </source>
</reference>
<dbReference type="Proteomes" id="UP000790377">
    <property type="component" value="Unassembled WGS sequence"/>
</dbReference>
<dbReference type="EMBL" id="MU267658">
    <property type="protein sequence ID" value="KAH7912155.1"/>
    <property type="molecule type" value="Genomic_DNA"/>
</dbReference>
<evidence type="ECO:0000313" key="2">
    <source>
        <dbReference type="Proteomes" id="UP000790377"/>
    </source>
</evidence>
<evidence type="ECO:0000313" key="1">
    <source>
        <dbReference type="EMBL" id="KAH7912155.1"/>
    </source>
</evidence>
<proteinExistence type="predicted"/>